<sequence length="131" mass="13730">MTKPVIAQVEGIATAAGCQLVASCDLAYASNTAQFATPGVDIGLFCSTPAVALSRTIHTKHAMHMLLTGDMISAKEAERIGLINAVVDVDVDVNVDIASKSSASIGIGKPLFYKQLDMSLEDAYKLASNIM</sequence>
<protein>
    <recommendedName>
        <fullName evidence="7">Enoyl-CoA hydratase domain-containing protein 3, mitochondrial</fullName>
    </recommendedName>
</protein>
<dbReference type="InterPro" id="IPR014748">
    <property type="entry name" value="Enoyl-CoA_hydra_C"/>
</dbReference>
<evidence type="ECO:0000256" key="3">
    <source>
        <dbReference type="ARBA" id="ARBA00022946"/>
    </source>
</evidence>
<evidence type="ECO:0000256" key="6">
    <source>
        <dbReference type="ARBA" id="ARBA00037410"/>
    </source>
</evidence>
<proteinExistence type="predicted"/>
<dbReference type="PANTHER" id="PTHR43602:SF1">
    <property type="entry name" value="ENOYL-COA HYDRATASE DOMAIN-CONTAINING PROTEIN 3, MITOCHONDRIAL"/>
    <property type="match status" value="1"/>
</dbReference>
<dbReference type="OrthoDB" id="2139957at2759"/>
<evidence type="ECO:0000256" key="5">
    <source>
        <dbReference type="ARBA" id="ARBA00023128"/>
    </source>
</evidence>
<keyword evidence="5" id="KW-0496">Mitochondrion</keyword>
<accession>A0A1E7F012</accession>
<gene>
    <name evidence="8" type="ORF">FRACYDRAFT_219878</name>
</gene>
<dbReference type="Gene3D" id="1.10.12.10">
    <property type="entry name" value="Lyase 2-enoyl-coa Hydratase, Chain A, domain 2"/>
    <property type="match status" value="1"/>
</dbReference>
<evidence type="ECO:0000256" key="2">
    <source>
        <dbReference type="ARBA" id="ARBA00022832"/>
    </source>
</evidence>
<keyword evidence="2" id="KW-0276">Fatty acid metabolism</keyword>
<dbReference type="GO" id="GO:0005739">
    <property type="term" value="C:mitochondrion"/>
    <property type="evidence" value="ECO:0007669"/>
    <property type="project" value="UniProtKB-SubCell"/>
</dbReference>
<evidence type="ECO:0000256" key="7">
    <source>
        <dbReference type="ARBA" id="ARBA00040545"/>
    </source>
</evidence>
<dbReference type="GO" id="GO:0006631">
    <property type="term" value="P:fatty acid metabolic process"/>
    <property type="evidence" value="ECO:0007669"/>
    <property type="project" value="UniProtKB-KW"/>
</dbReference>
<dbReference type="InterPro" id="IPR001753">
    <property type="entry name" value="Enoyl-CoA_hydra/iso"/>
</dbReference>
<evidence type="ECO:0000313" key="9">
    <source>
        <dbReference type="Proteomes" id="UP000095751"/>
    </source>
</evidence>
<name>A0A1E7F012_9STRA</name>
<comment type="subcellular location">
    <subcellularLocation>
        <location evidence="1">Mitochondrion</location>
    </subcellularLocation>
</comment>
<dbReference type="Gene3D" id="3.90.226.10">
    <property type="entry name" value="2-enoyl-CoA Hydratase, Chain A, domain 1"/>
    <property type="match status" value="1"/>
</dbReference>
<dbReference type="EMBL" id="KV784367">
    <property type="protein sequence ID" value="OEU11531.1"/>
    <property type="molecule type" value="Genomic_DNA"/>
</dbReference>
<organism evidence="8 9">
    <name type="scientific">Fragilariopsis cylindrus CCMP1102</name>
    <dbReference type="NCBI Taxonomy" id="635003"/>
    <lineage>
        <taxon>Eukaryota</taxon>
        <taxon>Sar</taxon>
        <taxon>Stramenopiles</taxon>
        <taxon>Ochrophyta</taxon>
        <taxon>Bacillariophyta</taxon>
        <taxon>Bacillariophyceae</taxon>
        <taxon>Bacillariophycidae</taxon>
        <taxon>Bacillariales</taxon>
        <taxon>Bacillariaceae</taxon>
        <taxon>Fragilariopsis</taxon>
    </lineage>
</organism>
<evidence type="ECO:0000256" key="1">
    <source>
        <dbReference type="ARBA" id="ARBA00004173"/>
    </source>
</evidence>
<evidence type="ECO:0000313" key="8">
    <source>
        <dbReference type="EMBL" id="OEU11531.1"/>
    </source>
</evidence>
<dbReference type="PROSITE" id="PS51257">
    <property type="entry name" value="PROKAR_LIPOPROTEIN"/>
    <property type="match status" value="1"/>
</dbReference>
<keyword evidence="4" id="KW-0443">Lipid metabolism</keyword>
<reference evidence="8 9" key="1">
    <citation type="submission" date="2016-09" db="EMBL/GenBank/DDBJ databases">
        <title>Extensive genetic diversity and differential bi-allelic expression allows diatom success in the polar Southern Ocean.</title>
        <authorList>
            <consortium name="DOE Joint Genome Institute"/>
            <person name="Mock T."/>
            <person name="Otillar R.P."/>
            <person name="Strauss J."/>
            <person name="Dupont C."/>
            <person name="Frickenhaus S."/>
            <person name="Maumus F."/>
            <person name="Mcmullan M."/>
            <person name="Sanges R."/>
            <person name="Schmutz J."/>
            <person name="Toseland A."/>
            <person name="Valas R."/>
            <person name="Veluchamy A."/>
            <person name="Ward B.J."/>
            <person name="Allen A."/>
            <person name="Barry K."/>
            <person name="Falciatore A."/>
            <person name="Ferrante M."/>
            <person name="Fortunato A.E."/>
            <person name="Gloeckner G."/>
            <person name="Gruber A."/>
            <person name="Hipkin R."/>
            <person name="Janech M."/>
            <person name="Kroth P."/>
            <person name="Leese F."/>
            <person name="Lindquist E."/>
            <person name="Lyon B.R."/>
            <person name="Martin J."/>
            <person name="Mayer C."/>
            <person name="Parker M."/>
            <person name="Quesneville H."/>
            <person name="Raymond J."/>
            <person name="Uhlig C."/>
            <person name="Valentin K.U."/>
            <person name="Worden A.Z."/>
            <person name="Armbrust E.V."/>
            <person name="Bowler C."/>
            <person name="Green B."/>
            <person name="Moulton V."/>
            <person name="Van Oosterhout C."/>
            <person name="Grigoriev I."/>
        </authorList>
    </citation>
    <scope>NUCLEOTIDE SEQUENCE [LARGE SCALE GENOMIC DNA]</scope>
    <source>
        <strain evidence="8 9">CCMP1102</strain>
    </source>
</reference>
<dbReference type="InterPro" id="IPR052377">
    <property type="entry name" value="Mitochondrial_ECH-domain"/>
</dbReference>
<keyword evidence="3" id="KW-0809">Transit peptide</keyword>
<dbReference type="Proteomes" id="UP000095751">
    <property type="component" value="Unassembled WGS sequence"/>
</dbReference>
<dbReference type="InParanoid" id="A0A1E7F012"/>
<dbReference type="InterPro" id="IPR029045">
    <property type="entry name" value="ClpP/crotonase-like_dom_sf"/>
</dbReference>
<dbReference type="PANTHER" id="PTHR43602">
    <property type="match status" value="1"/>
</dbReference>
<dbReference type="SUPFAM" id="SSF52096">
    <property type="entry name" value="ClpP/crotonase"/>
    <property type="match status" value="1"/>
</dbReference>
<dbReference type="Pfam" id="PF00378">
    <property type="entry name" value="ECH_1"/>
    <property type="match status" value="1"/>
</dbReference>
<comment type="function">
    <text evidence="6">May play a role in fatty acid biosynthesis and insulin sensitivity.</text>
</comment>
<dbReference type="AlphaFoldDB" id="A0A1E7F012"/>
<evidence type="ECO:0000256" key="4">
    <source>
        <dbReference type="ARBA" id="ARBA00023098"/>
    </source>
</evidence>
<dbReference type="KEGG" id="fcy:FRACYDRAFT_219878"/>
<feature type="non-terminal residue" evidence="8">
    <location>
        <position position="131"/>
    </location>
</feature>
<dbReference type="GO" id="GO:0016836">
    <property type="term" value="F:hydro-lyase activity"/>
    <property type="evidence" value="ECO:0007669"/>
    <property type="project" value="TreeGrafter"/>
</dbReference>
<keyword evidence="9" id="KW-1185">Reference proteome</keyword>
<dbReference type="CDD" id="cd06558">
    <property type="entry name" value="crotonase-like"/>
    <property type="match status" value="1"/>
</dbReference>